<organism evidence="3 4">
    <name type="scientific">Microscilla marina ATCC 23134</name>
    <dbReference type="NCBI Taxonomy" id="313606"/>
    <lineage>
        <taxon>Bacteria</taxon>
        <taxon>Pseudomonadati</taxon>
        <taxon>Bacteroidota</taxon>
        <taxon>Cytophagia</taxon>
        <taxon>Cytophagales</taxon>
        <taxon>Microscillaceae</taxon>
        <taxon>Microscilla</taxon>
    </lineage>
</organism>
<dbReference type="OrthoDB" id="1115271at2"/>
<protein>
    <submittedName>
        <fullName evidence="3">Uncharacterized protein</fullName>
    </submittedName>
</protein>
<dbReference type="RefSeq" id="WP_002704545.1">
    <property type="nucleotide sequence ID" value="NZ_AAWS01000066.1"/>
</dbReference>
<dbReference type="CDD" id="cd13833">
    <property type="entry name" value="HU_IHF_like"/>
    <property type="match status" value="1"/>
</dbReference>
<dbReference type="Pfam" id="PF14734">
    <property type="entry name" value="DUF4469"/>
    <property type="match status" value="1"/>
</dbReference>
<dbReference type="CDD" id="cd12843">
    <property type="entry name" value="Bvu_2165_C_like"/>
    <property type="match status" value="1"/>
</dbReference>
<evidence type="ECO:0000259" key="1">
    <source>
        <dbReference type="Pfam" id="PF14734"/>
    </source>
</evidence>
<sequence>MAIKYALYDNQMTSDPDDHMAQVQHDQTLTLDNIIETMIGRGSTITKAEALSVLEEFFDAITEAIKNGQAINTELINISVSLKGVFTDSNDRYDSNRHHAKINVQAGTRLKKVLSELSFTKTEASKPVPTLLNFKDVASDSSNDTLTAGGVGQLNGSRLKIDPADNDQGVFFIASNGTETKSPTTIRNKPSELIFMVPAGLASGNYKLEVRAKLGGKGIRKGQLLDELVVN</sequence>
<dbReference type="InterPro" id="IPR027824">
    <property type="entry name" value="DUF4469"/>
</dbReference>
<comment type="caution">
    <text evidence="3">The sequence shown here is derived from an EMBL/GenBank/DDBJ whole genome shotgun (WGS) entry which is preliminary data.</text>
</comment>
<dbReference type="Proteomes" id="UP000004095">
    <property type="component" value="Unassembled WGS sequence"/>
</dbReference>
<dbReference type="Gene3D" id="2.70.50.70">
    <property type="match status" value="1"/>
</dbReference>
<dbReference type="eggNOG" id="ENOG503295Z">
    <property type="taxonomic scope" value="Bacteria"/>
</dbReference>
<dbReference type="InterPro" id="IPR049893">
    <property type="entry name" value="Bvu_2165-like_IHF-HU-DNA_bdg"/>
</dbReference>
<reference evidence="3 4" key="1">
    <citation type="submission" date="2007-01" db="EMBL/GenBank/DDBJ databases">
        <authorList>
            <person name="Haygood M."/>
            <person name="Podell S."/>
            <person name="Anderson C."/>
            <person name="Hopkinson B."/>
            <person name="Roe K."/>
            <person name="Barbeau K."/>
            <person name="Gaasterland T."/>
            <person name="Ferriera S."/>
            <person name="Johnson J."/>
            <person name="Kravitz S."/>
            <person name="Beeson K."/>
            <person name="Sutton G."/>
            <person name="Rogers Y.-H."/>
            <person name="Friedman R."/>
            <person name="Frazier M."/>
            <person name="Venter J.C."/>
        </authorList>
    </citation>
    <scope>NUCLEOTIDE SEQUENCE [LARGE SCALE GENOMIC DNA]</scope>
    <source>
        <strain evidence="3 4">ATCC 23134</strain>
    </source>
</reference>
<dbReference type="EMBL" id="AAWS01000066">
    <property type="protein sequence ID" value="EAY24543.1"/>
    <property type="molecule type" value="Genomic_DNA"/>
</dbReference>
<dbReference type="AlphaFoldDB" id="A1ZYF9"/>
<dbReference type="Pfam" id="PF14848">
    <property type="entry name" value="HU-DNA_bdg"/>
    <property type="match status" value="1"/>
</dbReference>
<feature type="domain" description="DUF4469" evidence="1">
    <location>
        <begin position="134"/>
        <end position="217"/>
    </location>
</feature>
<keyword evidence="4" id="KW-1185">Reference proteome</keyword>
<evidence type="ECO:0000313" key="4">
    <source>
        <dbReference type="Proteomes" id="UP000004095"/>
    </source>
</evidence>
<gene>
    <name evidence="3" type="ORF">M23134_06946</name>
</gene>
<evidence type="ECO:0000313" key="3">
    <source>
        <dbReference type="EMBL" id="EAY24543.1"/>
    </source>
</evidence>
<feature type="domain" description="Bvu-2165-like IHF-HU-like DNA-binding" evidence="2">
    <location>
        <begin position="3"/>
        <end position="123"/>
    </location>
</feature>
<evidence type="ECO:0000259" key="2">
    <source>
        <dbReference type="Pfam" id="PF14848"/>
    </source>
</evidence>
<accession>A1ZYF9</accession>
<name>A1ZYF9_MICM2</name>
<proteinExistence type="predicted"/>